<evidence type="ECO:0000313" key="3">
    <source>
        <dbReference type="Proteomes" id="UP000316639"/>
    </source>
</evidence>
<dbReference type="AlphaFoldDB" id="A0A563EJN1"/>
<proteinExistence type="predicted"/>
<name>A0A563EJN1_9PSEU</name>
<gene>
    <name evidence="2" type="ORF">FKR81_34550</name>
</gene>
<feature type="transmembrane region" description="Helical" evidence="1">
    <location>
        <begin position="422"/>
        <end position="443"/>
    </location>
</feature>
<keyword evidence="1" id="KW-0472">Membrane</keyword>
<dbReference type="RefSeq" id="WP_146358446.1">
    <property type="nucleotide sequence ID" value="NZ_VOBR01000030.1"/>
</dbReference>
<protein>
    <submittedName>
        <fullName evidence="2">Uncharacterized protein</fullName>
    </submittedName>
</protein>
<sequence>MELASGEWVDFEGDVVSASLIRDLLVDSDQLDPRGVRVRNARIDGQLDLCDVDTKRPLALRDCVAEAPLLLDRAHLSALDLTGLVAPAVSAPWLKVDHYLYLTNAQLNGGADDWAVDLGEACIGSHLSMSGAQLLSDTEFSLNAHKLRTGSQVYLAGVHAVGTVRFDGARLGGNLRCDGAVLTADGAAFLGVDMHVEDNVFFHNGFRARSENYIAVRIRGSRIGGQLVLGGRATGLTALDVKHVRVGMEVFVPADFAEGLVDLDGLTYSGLPRESGLDEWLELLAEKTPRYASQPYLQLAAAHQAAGHERDVRRIRVAQQRDLLRRGRLSRSGRLWHRVSGATVGFGYRPATALLWLLAVLALSVGLMVGVAGPGGAVRCSTVEQIGHALSSATPLVKPDPAQRCQVATTTGLGQFVVVTTWVLQLLAWAFATLFVAGFTGLVRKNA</sequence>
<keyword evidence="1" id="KW-1133">Transmembrane helix</keyword>
<accession>A0A563EJN1</accession>
<keyword evidence="3" id="KW-1185">Reference proteome</keyword>
<feature type="transmembrane region" description="Helical" evidence="1">
    <location>
        <begin position="353"/>
        <end position="373"/>
    </location>
</feature>
<evidence type="ECO:0000256" key="1">
    <source>
        <dbReference type="SAM" id="Phobius"/>
    </source>
</evidence>
<dbReference type="Proteomes" id="UP000316639">
    <property type="component" value="Unassembled WGS sequence"/>
</dbReference>
<dbReference type="EMBL" id="VOBR01000030">
    <property type="protein sequence ID" value="TWP46711.1"/>
    <property type="molecule type" value="Genomic_DNA"/>
</dbReference>
<reference evidence="2 3" key="1">
    <citation type="submission" date="2019-07" db="EMBL/GenBank/DDBJ databases">
        <title>Lentzea xizangensis sp. nov., isolated from Qinghai-Tibetan Plateau Soils.</title>
        <authorList>
            <person name="Huang J."/>
        </authorList>
    </citation>
    <scope>NUCLEOTIDE SEQUENCE [LARGE SCALE GENOMIC DNA]</scope>
    <source>
        <strain evidence="2 3">FXJ1.1311</strain>
    </source>
</reference>
<organism evidence="2 3">
    <name type="scientific">Lentzea tibetensis</name>
    <dbReference type="NCBI Taxonomy" id="2591470"/>
    <lineage>
        <taxon>Bacteria</taxon>
        <taxon>Bacillati</taxon>
        <taxon>Actinomycetota</taxon>
        <taxon>Actinomycetes</taxon>
        <taxon>Pseudonocardiales</taxon>
        <taxon>Pseudonocardiaceae</taxon>
        <taxon>Lentzea</taxon>
    </lineage>
</organism>
<evidence type="ECO:0000313" key="2">
    <source>
        <dbReference type="EMBL" id="TWP46711.1"/>
    </source>
</evidence>
<comment type="caution">
    <text evidence="2">The sequence shown here is derived from an EMBL/GenBank/DDBJ whole genome shotgun (WGS) entry which is preliminary data.</text>
</comment>
<keyword evidence="1" id="KW-0812">Transmembrane</keyword>
<dbReference type="OrthoDB" id="5194370at2"/>